<keyword evidence="1" id="KW-0853">WD repeat</keyword>
<dbReference type="GO" id="GO:0080008">
    <property type="term" value="C:Cul4-RING E3 ubiquitin ligase complex"/>
    <property type="evidence" value="ECO:0007669"/>
    <property type="project" value="TreeGrafter"/>
</dbReference>
<gene>
    <name evidence="3" type="ORF">BCR43DRAFT_500687</name>
</gene>
<organism evidence="3 4">
    <name type="scientific">Syncephalastrum racemosum</name>
    <name type="common">Filamentous fungus</name>
    <dbReference type="NCBI Taxonomy" id="13706"/>
    <lineage>
        <taxon>Eukaryota</taxon>
        <taxon>Fungi</taxon>
        <taxon>Fungi incertae sedis</taxon>
        <taxon>Mucoromycota</taxon>
        <taxon>Mucoromycotina</taxon>
        <taxon>Mucoromycetes</taxon>
        <taxon>Mucorales</taxon>
        <taxon>Syncephalastraceae</taxon>
        <taxon>Syncephalastrum</taxon>
    </lineage>
</organism>
<dbReference type="InParanoid" id="A0A1X2HT65"/>
<dbReference type="OrthoDB" id="128867at2759"/>
<dbReference type="Gene3D" id="2.130.10.10">
    <property type="entry name" value="YVTN repeat-like/Quinoprotein amine dehydrogenase"/>
    <property type="match status" value="1"/>
</dbReference>
<keyword evidence="2" id="KW-0677">Repeat</keyword>
<dbReference type="SUPFAM" id="SSF50978">
    <property type="entry name" value="WD40 repeat-like"/>
    <property type="match status" value="1"/>
</dbReference>
<evidence type="ECO:0000313" key="3">
    <source>
        <dbReference type="EMBL" id="ORZ02684.1"/>
    </source>
</evidence>
<evidence type="ECO:0000313" key="4">
    <source>
        <dbReference type="Proteomes" id="UP000242180"/>
    </source>
</evidence>
<dbReference type="InterPro" id="IPR052254">
    <property type="entry name" value="CUL4-DDB1_E3_ligase_receptor"/>
</dbReference>
<evidence type="ECO:0008006" key="5">
    <source>
        <dbReference type="Google" id="ProtNLM"/>
    </source>
</evidence>
<dbReference type="InterPro" id="IPR015943">
    <property type="entry name" value="WD40/YVTN_repeat-like_dom_sf"/>
</dbReference>
<protein>
    <recommendedName>
        <fullName evidence="5">WD40-repeat-containing domain protein</fullName>
    </recommendedName>
</protein>
<dbReference type="Proteomes" id="UP000242180">
    <property type="component" value="Unassembled WGS sequence"/>
</dbReference>
<evidence type="ECO:0000256" key="2">
    <source>
        <dbReference type="ARBA" id="ARBA00022737"/>
    </source>
</evidence>
<reference evidence="3 4" key="1">
    <citation type="submission" date="2016-07" db="EMBL/GenBank/DDBJ databases">
        <title>Pervasive Adenine N6-methylation of Active Genes in Fungi.</title>
        <authorList>
            <consortium name="DOE Joint Genome Institute"/>
            <person name="Mondo S.J."/>
            <person name="Dannebaum R.O."/>
            <person name="Kuo R.C."/>
            <person name="Labutti K."/>
            <person name="Haridas S."/>
            <person name="Kuo A."/>
            <person name="Salamov A."/>
            <person name="Ahrendt S.R."/>
            <person name="Lipzen A."/>
            <person name="Sullivan W."/>
            <person name="Andreopoulos W.B."/>
            <person name="Clum A."/>
            <person name="Lindquist E."/>
            <person name="Daum C."/>
            <person name="Ramamoorthy G.K."/>
            <person name="Gryganskyi A."/>
            <person name="Culley D."/>
            <person name="Magnuson J.K."/>
            <person name="James T.Y."/>
            <person name="O'Malley M.A."/>
            <person name="Stajich J.E."/>
            <person name="Spatafora J.W."/>
            <person name="Visel A."/>
            <person name="Grigoriev I.V."/>
        </authorList>
    </citation>
    <scope>NUCLEOTIDE SEQUENCE [LARGE SCALE GENOMIC DNA]</scope>
    <source>
        <strain evidence="3 4">NRRL 2496</strain>
    </source>
</reference>
<keyword evidence="4" id="KW-1185">Reference proteome</keyword>
<evidence type="ECO:0000256" key="1">
    <source>
        <dbReference type="ARBA" id="ARBA00022574"/>
    </source>
</evidence>
<accession>A0A1X2HT65</accession>
<sequence>MNLTDRDLTLAYTNGAFAMYAVQCAPFRVNRLITPFRTREPLSSFDAYPDPVELDAVPCKRFVGTDLSGRIFSIITPYTRGPFGGNPTTVHDPRTDTVYRNDVRQRYREPVNVWCSRLNSASVLLVGTDQSIVLMSSGLDFVRRQRIKKAALCIAADPNPNHWWVGTRNGYVQRWDTRHHQTSMLHASDVAIQRIETFGSNEMLTADVAGIMKVWDRRCWRRPLFRLSHPVSYPTSLDIVPELGLIAAADQDQRVRVWSINHSHMTSSPETPFWISESRLEDINGLCFIRDSDAYAPGLIVVAKSSEHGTKRPAFHYFDHSSIYQAS</sequence>
<dbReference type="PANTHER" id="PTHR44472:SF1">
    <property type="entry name" value="DDB1 AND CUL4 ASSOCIATED FACTOR 4"/>
    <property type="match status" value="1"/>
</dbReference>
<dbReference type="InterPro" id="IPR036322">
    <property type="entry name" value="WD40_repeat_dom_sf"/>
</dbReference>
<proteinExistence type="predicted"/>
<comment type="caution">
    <text evidence="3">The sequence shown here is derived from an EMBL/GenBank/DDBJ whole genome shotgun (WGS) entry which is preliminary data.</text>
</comment>
<dbReference type="PANTHER" id="PTHR44472">
    <property type="entry name" value="DDB1- AND CUL4-ASSOCIATED FACTOR 4-RELATED"/>
    <property type="match status" value="1"/>
</dbReference>
<name>A0A1X2HT65_SYNRA</name>
<dbReference type="EMBL" id="MCGN01000001">
    <property type="protein sequence ID" value="ORZ02684.1"/>
    <property type="molecule type" value="Genomic_DNA"/>
</dbReference>
<dbReference type="AlphaFoldDB" id="A0A1X2HT65"/>